<evidence type="ECO:0000313" key="7">
    <source>
        <dbReference type="Proteomes" id="UP001159363"/>
    </source>
</evidence>
<evidence type="ECO:0000313" key="6">
    <source>
        <dbReference type="EMBL" id="KAJ8888870.1"/>
    </source>
</evidence>
<feature type="domain" description="Dynein heavy chain AAA module D4" evidence="4">
    <location>
        <begin position="1"/>
        <end position="191"/>
    </location>
</feature>
<keyword evidence="7" id="KW-1185">Reference proteome</keyword>
<dbReference type="PANTHER" id="PTHR22878:SF66">
    <property type="entry name" value="DYNEIN AXONEMAL HEAVY CHAIN 7"/>
    <property type="match status" value="1"/>
</dbReference>
<protein>
    <recommendedName>
        <fullName evidence="8">Dynein heavy chain</fullName>
    </recommendedName>
</protein>
<evidence type="ECO:0008006" key="8">
    <source>
        <dbReference type="Google" id="ProtNLM"/>
    </source>
</evidence>
<reference evidence="6 7" key="1">
    <citation type="submission" date="2023-02" db="EMBL/GenBank/DDBJ databases">
        <title>LHISI_Scaffold_Assembly.</title>
        <authorList>
            <person name="Stuart O.P."/>
            <person name="Cleave R."/>
            <person name="Magrath M.J.L."/>
            <person name="Mikheyev A.S."/>
        </authorList>
    </citation>
    <scope>NUCLEOTIDE SEQUENCE [LARGE SCALE GENOMIC DNA]</scope>
    <source>
        <strain evidence="6">Daus_M_001</strain>
        <tissue evidence="6">Leg muscle</tissue>
    </source>
</reference>
<dbReference type="Pfam" id="PF12777">
    <property type="entry name" value="MT"/>
    <property type="match status" value="1"/>
</dbReference>
<dbReference type="Pfam" id="PF12781">
    <property type="entry name" value="AAA_9"/>
    <property type="match status" value="1"/>
</dbReference>
<dbReference type="Proteomes" id="UP001159363">
    <property type="component" value="Chromosome 3"/>
</dbReference>
<sequence length="663" mass="72855">MKTVMRKACGSDQHAVFLFADTQIKYEAFLEDVNNLLNMGEVPSLFTPEEKADICEKMKMIDQQKDKSLQTDGSDAALFSLFLNIVRQQLHVVMTMSPVGANFRAVIRRFPSLVSCCTIDWFQEWPPDALLDVASYLLSDVAVEKEACIQACQHFHVSAQELSLKLYRSTGRHNHVTPMSYLDLVHIFRDLLERKRTEVQTAQARYAAAISKLEHAMGEVAVLQGKLVELQPELQVAAKSVHSMTALVEKESSAVAEVEKMVKAQEMAANKKAAAVQATKEECESNLAAVTPALEDAIANLSSVTSQDVANIKSSKAPPPGVKMFMDIICILKDVKPDRSVDSGSGRTIDDYTAASKRLLGDKKLVESLLLLDKDNVPDSITEQLEERIPTEESIEAEVVQLQTVSPAAEVLLRWALATSKYALVRKGDATTRGQLRQSEAELVGAAEAAETQRAELQAVQDKLRALEEDLEGGRQRHAGLQAELELCQKKMQRAEELAGCLGGEQRRWSDAAEELRHLTHTLTGTATTTHVGVARTTPACVIPPHLNCTPSGHFPAPAYAAAWSAGVPASLAGGCDVTCALDSARSLRIINSKLLELYRNCRRFPLVIDCQGQASKWIRNLEKNNNLNIIRFQQTDYTRMLENALQLGQPVGGMATEPKNGE</sequence>
<gene>
    <name evidence="6" type="ORF">PR048_008364</name>
</gene>
<organism evidence="6 7">
    <name type="scientific">Dryococelus australis</name>
    <dbReference type="NCBI Taxonomy" id="614101"/>
    <lineage>
        <taxon>Eukaryota</taxon>
        <taxon>Metazoa</taxon>
        <taxon>Ecdysozoa</taxon>
        <taxon>Arthropoda</taxon>
        <taxon>Hexapoda</taxon>
        <taxon>Insecta</taxon>
        <taxon>Pterygota</taxon>
        <taxon>Neoptera</taxon>
        <taxon>Polyneoptera</taxon>
        <taxon>Phasmatodea</taxon>
        <taxon>Verophasmatodea</taxon>
        <taxon>Anareolatae</taxon>
        <taxon>Phasmatidae</taxon>
        <taxon>Eurycanthinae</taxon>
        <taxon>Dryococelus</taxon>
    </lineage>
</organism>
<accession>A0ABQ9HWW3</accession>
<dbReference type="InterPro" id="IPR027417">
    <property type="entry name" value="P-loop_NTPase"/>
</dbReference>
<dbReference type="InterPro" id="IPR035706">
    <property type="entry name" value="AAA_9"/>
</dbReference>
<dbReference type="InterPro" id="IPR026983">
    <property type="entry name" value="DHC"/>
</dbReference>
<evidence type="ECO:0000259" key="4">
    <source>
        <dbReference type="Pfam" id="PF12780"/>
    </source>
</evidence>
<comment type="similarity">
    <text evidence="1">Belongs to the dynein heavy chain family.</text>
</comment>
<dbReference type="Pfam" id="PF12780">
    <property type="entry name" value="AAA_8"/>
    <property type="match status" value="1"/>
</dbReference>
<dbReference type="SUPFAM" id="SSF52540">
    <property type="entry name" value="P-loop containing nucleoside triphosphate hydrolases"/>
    <property type="match status" value="1"/>
</dbReference>
<evidence type="ECO:0000256" key="2">
    <source>
        <dbReference type="SAM" id="Coils"/>
    </source>
</evidence>
<feature type="domain" description="Dynein heavy chain ATP-binding dynein motor region" evidence="5">
    <location>
        <begin position="599"/>
        <end position="652"/>
    </location>
</feature>
<dbReference type="EMBL" id="JARBHB010000003">
    <property type="protein sequence ID" value="KAJ8888870.1"/>
    <property type="molecule type" value="Genomic_DNA"/>
</dbReference>
<dbReference type="PANTHER" id="PTHR22878">
    <property type="entry name" value="DYNEIN HEAVY CHAIN 6, AXONEMAL-LIKE-RELATED"/>
    <property type="match status" value="1"/>
</dbReference>
<name>A0ABQ9HWW3_9NEOP</name>
<evidence type="ECO:0000259" key="3">
    <source>
        <dbReference type="Pfam" id="PF12777"/>
    </source>
</evidence>
<dbReference type="InterPro" id="IPR024743">
    <property type="entry name" value="Dynein_HC_stalk"/>
</dbReference>
<proteinExistence type="inferred from homology"/>
<evidence type="ECO:0000256" key="1">
    <source>
        <dbReference type="ARBA" id="ARBA00008887"/>
    </source>
</evidence>
<dbReference type="Gene3D" id="1.20.920.20">
    <property type="match status" value="1"/>
</dbReference>
<feature type="domain" description="Dynein heavy chain coiled coil stalk" evidence="3">
    <location>
        <begin position="208"/>
        <end position="526"/>
    </location>
</feature>
<feature type="coiled-coil region" evidence="2">
    <location>
        <begin position="436"/>
        <end position="498"/>
    </location>
</feature>
<dbReference type="Gene3D" id="3.40.50.300">
    <property type="entry name" value="P-loop containing nucleotide triphosphate hydrolases"/>
    <property type="match status" value="2"/>
</dbReference>
<evidence type="ECO:0000259" key="5">
    <source>
        <dbReference type="Pfam" id="PF12781"/>
    </source>
</evidence>
<keyword evidence="2" id="KW-0175">Coiled coil</keyword>
<comment type="caution">
    <text evidence="6">The sequence shown here is derived from an EMBL/GenBank/DDBJ whole genome shotgun (WGS) entry which is preliminary data.</text>
</comment>
<dbReference type="InterPro" id="IPR024317">
    <property type="entry name" value="Dynein_heavy_chain_D4_dom"/>
</dbReference>